<accession>A0A414UZ15</accession>
<dbReference type="RefSeq" id="WP_118047459.1">
    <property type="nucleotide sequence ID" value="NZ_BAABXJ010000001.1"/>
</dbReference>
<evidence type="ECO:0000259" key="1">
    <source>
        <dbReference type="Pfam" id="PF06114"/>
    </source>
</evidence>
<protein>
    <submittedName>
        <fullName evidence="3">ImmA/IrrE family metallo-endopeptidase</fullName>
    </submittedName>
</protein>
<dbReference type="EMBL" id="QRWQ01000025">
    <property type="protein sequence ID" value="RGT35975.1"/>
    <property type="molecule type" value="Genomic_DNA"/>
</dbReference>
<dbReference type="AlphaFoldDB" id="A0A414UZ15"/>
<reference evidence="4 5" key="1">
    <citation type="submission" date="2018-08" db="EMBL/GenBank/DDBJ databases">
        <title>A genome reference for cultivated species of the human gut microbiota.</title>
        <authorList>
            <person name="Zou Y."/>
            <person name="Xue W."/>
            <person name="Luo G."/>
        </authorList>
    </citation>
    <scope>NUCLEOTIDE SEQUENCE [LARGE SCALE GENOMIC DNA]</scope>
    <source>
        <strain evidence="2 4">AF19-16AC</strain>
        <strain evidence="3 5">AM21-18</strain>
    </source>
</reference>
<dbReference type="Proteomes" id="UP000283981">
    <property type="component" value="Unassembled WGS sequence"/>
</dbReference>
<proteinExistence type="predicted"/>
<comment type="caution">
    <text evidence="3">The sequence shown here is derived from an EMBL/GenBank/DDBJ whole genome shotgun (WGS) entry which is preliminary data.</text>
</comment>
<name>A0A414UZ15_MEDGN</name>
<dbReference type="Pfam" id="PF06114">
    <property type="entry name" value="Peptidase_M78"/>
    <property type="match status" value="1"/>
</dbReference>
<feature type="domain" description="IrrE N-terminal-like" evidence="1">
    <location>
        <begin position="49"/>
        <end position="123"/>
    </location>
</feature>
<sequence>MKQDVKTIVDNLTSKYGTRNPYELCDYTNTIYQICDIGDVLGCYLLIKRQKCIMLNQKIIGTPMEKFILSHELGHSQLHRKNDCYFYGSTLFSKLKEENEANTFAAELLIPDSIIYENPGMTKSQIARLAGYDEKIMEFKVLRKK</sequence>
<dbReference type="Gene3D" id="1.10.10.2910">
    <property type="match status" value="1"/>
</dbReference>
<organism evidence="3 5">
    <name type="scientific">Mediterraneibacter gnavus</name>
    <name type="common">Ruminococcus gnavus</name>
    <dbReference type="NCBI Taxonomy" id="33038"/>
    <lineage>
        <taxon>Bacteria</taxon>
        <taxon>Bacillati</taxon>
        <taxon>Bacillota</taxon>
        <taxon>Clostridia</taxon>
        <taxon>Lachnospirales</taxon>
        <taxon>Lachnospiraceae</taxon>
        <taxon>Mediterraneibacter</taxon>
    </lineage>
</organism>
<evidence type="ECO:0000313" key="5">
    <source>
        <dbReference type="Proteomes" id="UP000283981"/>
    </source>
</evidence>
<dbReference type="EMBL" id="QRIS01000003">
    <property type="protein sequence ID" value="RHG87949.1"/>
    <property type="molecule type" value="Genomic_DNA"/>
</dbReference>
<dbReference type="Proteomes" id="UP000283834">
    <property type="component" value="Unassembled WGS sequence"/>
</dbReference>
<dbReference type="InterPro" id="IPR010359">
    <property type="entry name" value="IrrE_HExxH"/>
</dbReference>
<gene>
    <name evidence="3" type="ORF">DW243_02815</name>
    <name evidence="2" type="ORF">DWX36_15620</name>
</gene>
<evidence type="ECO:0000313" key="2">
    <source>
        <dbReference type="EMBL" id="RGT35975.1"/>
    </source>
</evidence>
<evidence type="ECO:0000313" key="3">
    <source>
        <dbReference type="EMBL" id="RHG87949.1"/>
    </source>
</evidence>
<evidence type="ECO:0000313" key="4">
    <source>
        <dbReference type="Proteomes" id="UP000283834"/>
    </source>
</evidence>